<evidence type="ECO:0000313" key="2">
    <source>
        <dbReference type="EMBL" id="VEB39959.1"/>
    </source>
</evidence>
<evidence type="ECO:0000313" key="3">
    <source>
        <dbReference type="Proteomes" id="UP000275777"/>
    </source>
</evidence>
<evidence type="ECO:0000256" key="1">
    <source>
        <dbReference type="SAM" id="SignalP"/>
    </source>
</evidence>
<name>A0A447T507_CHRVL</name>
<sequence length="31" mass="3322">MKLKTLSLSLLIASASLFATPPTSRCWKCGP</sequence>
<organism evidence="2 3">
    <name type="scientific">Chromobacterium violaceum</name>
    <dbReference type="NCBI Taxonomy" id="536"/>
    <lineage>
        <taxon>Bacteria</taxon>
        <taxon>Pseudomonadati</taxon>
        <taxon>Pseudomonadota</taxon>
        <taxon>Betaproteobacteria</taxon>
        <taxon>Neisseriales</taxon>
        <taxon>Chromobacteriaceae</taxon>
        <taxon>Chromobacterium</taxon>
    </lineage>
</organism>
<proteinExistence type="predicted"/>
<protein>
    <submittedName>
        <fullName evidence="2">Uncharacterized protein</fullName>
    </submittedName>
</protein>
<feature type="chain" id="PRO_5019382978" evidence="1">
    <location>
        <begin position="20"/>
        <end position="31"/>
    </location>
</feature>
<reference evidence="2 3" key="1">
    <citation type="submission" date="2018-12" db="EMBL/GenBank/DDBJ databases">
        <authorList>
            <consortium name="Pathogen Informatics"/>
        </authorList>
    </citation>
    <scope>NUCLEOTIDE SEQUENCE [LARGE SCALE GENOMIC DNA]</scope>
    <source>
        <strain evidence="2 3">NCTC9695</strain>
    </source>
</reference>
<dbReference type="AlphaFoldDB" id="A0A447T507"/>
<accession>A0A447T507</accession>
<dbReference type="EMBL" id="LR134182">
    <property type="protein sequence ID" value="VEB39959.1"/>
    <property type="molecule type" value="Genomic_DNA"/>
</dbReference>
<dbReference type="Proteomes" id="UP000275777">
    <property type="component" value="Chromosome"/>
</dbReference>
<keyword evidence="1" id="KW-0732">Signal</keyword>
<gene>
    <name evidence="2" type="ORF">NCTC9695_00344</name>
</gene>
<feature type="signal peptide" evidence="1">
    <location>
        <begin position="1"/>
        <end position="19"/>
    </location>
</feature>